<dbReference type="Proteomes" id="UP000807504">
    <property type="component" value="Unassembled WGS sequence"/>
</dbReference>
<dbReference type="GO" id="GO:0042273">
    <property type="term" value="P:ribosomal large subunit biogenesis"/>
    <property type="evidence" value="ECO:0007669"/>
    <property type="project" value="TreeGrafter"/>
</dbReference>
<feature type="compositionally biased region" description="Basic and acidic residues" evidence="2">
    <location>
        <begin position="378"/>
        <end position="399"/>
    </location>
</feature>
<dbReference type="AlphaFoldDB" id="A0A8T0F6W7"/>
<dbReference type="InterPro" id="IPR043141">
    <property type="entry name" value="Ribosomal_uL10-like_sf"/>
</dbReference>
<dbReference type="GO" id="GO:0030687">
    <property type="term" value="C:preribosome, large subunit precursor"/>
    <property type="evidence" value="ECO:0007669"/>
    <property type="project" value="TreeGrafter"/>
</dbReference>
<protein>
    <submittedName>
        <fullName evidence="4">mRNA turnover protein 4 like protein</fullName>
    </submittedName>
</protein>
<dbReference type="InterPro" id="IPR040637">
    <property type="entry name" value="Ribosomal_uL10-like_insert"/>
</dbReference>
<dbReference type="InterPro" id="IPR043164">
    <property type="entry name" value="Ribosomal_uL10-like_insert_sf"/>
</dbReference>
<dbReference type="EMBL" id="JABXBU010000015">
    <property type="protein sequence ID" value="KAF8786068.1"/>
    <property type="molecule type" value="Genomic_DNA"/>
</dbReference>
<feature type="compositionally biased region" description="Basic and acidic residues" evidence="2">
    <location>
        <begin position="351"/>
        <end position="369"/>
    </location>
</feature>
<dbReference type="GO" id="GO:0003723">
    <property type="term" value="F:RNA binding"/>
    <property type="evidence" value="ECO:0007669"/>
    <property type="project" value="TreeGrafter"/>
</dbReference>
<feature type="region of interest" description="Disordered" evidence="2">
    <location>
        <begin position="440"/>
        <end position="489"/>
    </location>
</feature>
<dbReference type="SUPFAM" id="SSF160369">
    <property type="entry name" value="Ribosomal protein L10-like"/>
    <property type="match status" value="1"/>
</dbReference>
<feature type="compositionally biased region" description="Basic residues" evidence="2">
    <location>
        <begin position="478"/>
        <end position="489"/>
    </location>
</feature>
<feature type="domain" description="Large ribosomal subunit protein uL10-like insertion" evidence="3">
    <location>
        <begin position="126"/>
        <end position="179"/>
    </location>
</feature>
<name>A0A8T0F6W7_ARGBR</name>
<feature type="compositionally biased region" description="Basic and acidic residues" evidence="2">
    <location>
        <begin position="440"/>
        <end position="449"/>
    </location>
</feature>
<evidence type="ECO:0000259" key="3">
    <source>
        <dbReference type="Pfam" id="PF17777"/>
    </source>
</evidence>
<accession>A0A8T0F6W7</accession>
<dbReference type="FunFam" id="3.30.70.1730:FF:000005">
    <property type="entry name" value="Ribosome assembly factor mrt4"/>
    <property type="match status" value="1"/>
</dbReference>
<dbReference type="InterPro" id="IPR051742">
    <property type="entry name" value="Ribosome_Assembly_uL10"/>
</dbReference>
<dbReference type="GO" id="GO:0005730">
    <property type="term" value="C:nucleolus"/>
    <property type="evidence" value="ECO:0007669"/>
    <property type="project" value="TreeGrafter"/>
</dbReference>
<organism evidence="4 5">
    <name type="scientific">Argiope bruennichi</name>
    <name type="common">Wasp spider</name>
    <name type="synonym">Aranea bruennichi</name>
    <dbReference type="NCBI Taxonomy" id="94029"/>
    <lineage>
        <taxon>Eukaryota</taxon>
        <taxon>Metazoa</taxon>
        <taxon>Ecdysozoa</taxon>
        <taxon>Arthropoda</taxon>
        <taxon>Chelicerata</taxon>
        <taxon>Arachnida</taxon>
        <taxon>Araneae</taxon>
        <taxon>Araneomorphae</taxon>
        <taxon>Entelegynae</taxon>
        <taxon>Araneoidea</taxon>
        <taxon>Araneidae</taxon>
        <taxon>Argiope</taxon>
    </lineage>
</organism>
<evidence type="ECO:0000313" key="5">
    <source>
        <dbReference type="Proteomes" id="UP000807504"/>
    </source>
</evidence>
<evidence type="ECO:0000313" key="4">
    <source>
        <dbReference type="EMBL" id="KAF8786068.1"/>
    </source>
</evidence>
<keyword evidence="5" id="KW-1185">Reference proteome</keyword>
<evidence type="ECO:0000256" key="2">
    <source>
        <dbReference type="SAM" id="MobiDB-lite"/>
    </source>
</evidence>
<dbReference type="Pfam" id="PF17777">
    <property type="entry name" value="RL10P_insert"/>
    <property type="match status" value="1"/>
</dbReference>
<comment type="similarity">
    <text evidence="1">Belongs to the universal ribosomal protein uL10 family.</text>
</comment>
<sequence>MPKSKRNKTVDLSKTKKHGLEGKKELYDKIQANVKNYAHVFVFSVNDMRNSKMKNVREQWKHSRFCIGKNKVMAMALGHTPEGEYRLNLHKIAEMLIGERGLLFTNQSVDEVTNLAKATRGLYFQGTFGTIPHNLIILRRLVFPPTLKKGVIHLIKEHVVCREGDRLSPETARILKLLGYEMAEFRIKILSVWSQDGTFINLQSNSCDPETKENVANTQKSFMKEDSELAKDCLLLEDDNEMEVIEIDFDEKSEVSNNFEKETKSEDLEEEIIEVEVVKPQKPKGNKSFEEIEENSSDVIPLENNVSCALEEKQELEGVKLNCKKNKGKQFDVHETSENHTNAKENASGKSENDVKDSNSTKQLEHVEMEVEEILESEVERLKNDSTVKKSDKKREKTVNKQTAQETDEHPNDGATNNEEVSSEEKIIDSAAILNLTKKKLEESVEKPKKFSPKMTRARAAAANKKIKTPEPVETKRTTRKRRNVNKDE</sequence>
<dbReference type="Pfam" id="PF00466">
    <property type="entry name" value="Ribosomal_L10"/>
    <property type="match status" value="1"/>
</dbReference>
<proteinExistence type="inferred from homology"/>
<feature type="compositionally biased region" description="Basic and acidic residues" evidence="2">
    <location>
        <begin position="468"/>
        <end position="477"/>
    </location>
</feature>
<dbReference type="Gene3D" id="3.30.70.1730">
    <property type="match status" value="1"/>
</dbReference>
<reference evidence="4" key="1">
    <citation type="journal article" date="2020" name="bioRxiv">
        <title>Chromosome-level reference genome of the European wasp spider Argiope bruennichi: a resource for studies on range expansion and evolutionary adaptation.</title>
        <authorList>
            <person name="Sheffer M.M."/>
            <person name="Hoppe A."/>
            <person name="Krehenwinkel H."/>
            <person name="Uhl G."/>
            <person name="Kuss A.W."/>
            <person name="Jensen L."/>
            <person name="Jensen C."/>
            <person name="Gillespie R.G."/>
            <person name="Hoff K.J."/>
            <person name="Prost S."/>
        </authorList>
    </citation>
    <scope>NUCLEOTIDE SEQUENCE</scope>
</reference>
<reference evidence="4" key="2">
    <citation type="submission" date="2020-06" db="EMBL/GenBank/DDBJ databases">
        <authorList>
            <person name="Sheffer M."/>
        </authorList>
    </citation>
    <scope>NUCLEOTIDE SEQUENCE</scope>
</reference>
<dbReference type="PANTHER" id="PTHR45841">
    <property type="entry name" value="MRNA TURNOVER PROTEIN 4 MRTO4"/>
    <property type="match status" value="1"/>
</dbReference>
<gene>
    <name evidence="4" type="ORF">HNY73_007833</name>
</gene>
<dbReference type="InterPro" id="IPR001790">
    <property type="entry name" value="Ribosomal_uL10"/>
</dbReference>
<evidence type="ECO:0000256" key="1">
    <source>
        <dbReference type="ARBA" id="ARBA00008889"/>
    </source>
</evidence>
<feature type="compositionally biased region" description="Basic and acidic residues" evidence="2">
    <location>
        <begin position="332"/>
        <end position="343"/>
    </location>
</feature>
<dbReference type="GO" id="GO:0000956">
    <property type="term" value="P:nuclear-transcribed mRNA catabolic process"/>
    <property type="evidence" value="ECO:0007669"/>
    <property type="project" value="TreeGrafter"/>
</dbReference>
<dbReference type="PANTHER" id="PTHR45841:SF1">
    <property type="entry name" value="MRNA TURNOVER PROTEIN 4 HOMOLOG"/>
    <property type="match status" value="1"/>
</dbReference>
<dbReference type="Gene3D" id="3.90.105.20">
    <property type="match status" value="1"/>
</dbReference>
<comment type="caution">
    <text evidence="4">The sequence shown here is derived from an EMBL/GenBank/DDBJ whole genome shotgun (WGS) entry which is preliminary data.</text>
</comment>
<feature type="region of interest" description="Disordered" evidence="2">
    <location>
        <begin position="332"/>
        <end position="426"/>
    </location>
</feature>
<dbReference type="GO" id="GO:0006364">
    <property type="term" value="P:rRNA processing"/>
    <property type="evidence" value="ECO:0007669"/>
    <property type="project" value="TreeGrafter"/>
</dbReference>